<dbReference type="EMBL" id="MT144066">
    <property type="protein sequence ID" value="QJA47969.1"/>
    <property type="molecule type" value="Genomic_DNA"/>
</dbReference>
<organism evidence="2">
    <name type="scientific">viral metagenome</name>
    <dbReference type="NCBI Taxonomy" id="1070528"/>
    <lineage>
        <taxon>unclassified sequences</taxon>
        <taxon>metagenomes</taxon>
        <taxon>organismal metagenomes</taxon>
    </lineage>
</organism>
<proteinExistence type="predicted"/>
<protein>
    <submittedName>
        <fullName evidence="2">Uncharacterized protein</fullName>
    </submittedName>
</protein>
<dbReference type="EMBL" id="MT144683">
    <property type="protein sequence ID" value="QJH97338.1"/>
    <property type="molecule type" value="Genomic_DNA"/>
</dbReference>
<feature type="compositionally biased region" description="Acidic residues" evidence="1">
    <location>
        <begin position="337"/>
        <end position="353"/>
    </location>
</feature>
<accession>A0A6H1ZKI5</accession>
<evidence type="ECO:0000313" key="2">
    <source>
        <dbReference type="EMBL" id="QJA47969.1"/>
    </source>
</evidence>
<feature type="region of interest" description="Disordered" evidence="1">
    <location>
        <begin position="332"/>
        <end position="353"/>
    </location>
</feature>
<evidence type="ECO:0000256" key="1">
    <source>
        <dbReference type="SAM" id="MobiDB-lite"/>
    </source>
</evidence>
<reference evidence="2" key="1">
    <citation type="submission" date="2020-03" db="EMBL/GenBank/DDBJ databases">
        <title>The deep terrestrial virosphere.</title>
        <authorList>
            <person name="Holmfeldt K."/>
            <person name="Nilsson E."/>
            <person name="Simone D."/>
            <person name="Lopez-Fernandez M."/>
            <person name="Wu X."/>
            <person name="de Brujin I."/>
            <person name="Lundin D."/>
            <person name="Andersson A."/>
            <person name="Bertilsson S."/>
            <person name="Dopson M."/>
        </authorList>
    </citation>
    <scope>NUCLEOTIDE SEQUENCE</scope>
    <source>
        <strain evidence="2">TM448A00801</strain>
        <strain evidence="3">TM448B00993</strain>
    </source>
</reference>
<dbReference type="AlphaFoldDB" id="A0A6H1ZKI5"/>
<name>A0A6H1ZKI5_9ZZZZ</name>
<gene>
    <name evidence="2" type="ORF">TM448A00801_0004</name>
    <name evidence="3" type="ORF">TM448B00993_0005</name>
</gene>
<evidence type="ECO:0000313" key="3">
    <source>
        <dbReference type="EMBL" id="QJH97338.1"/>
    </source>
</evidence>
<sequence length="463" mass="52556">MSESIIDELLSENALLRQKLSEESTSYMFYLLSESPLKISGVLISEGVWKGVLYSYNELLKALPRFEDLKGQVMHGKTDEFKDKVIGQLTKVGKDDMLKAITFEAEVRDPEAVKKIKDKIFDAVSIKGGFKELDTSVTPPIGKDYSPIEWSLTGSPACSNCIIFNVEELSKNINPNTKIIKEKESITPLGELNMTDINPEEIEITENMVLVLPDNFDSLEDYAEFEFKIVPESEFMELAKKTEGYYGYYPHTGKKSKKVLKGRKVKGKGYPKYPSYGYYPAGKGKKGLSEEDIVTIFENVGIPSGWMKSCMKEEGMNFGKCAKKYWGEKKGKKEEASLEEEEEEEEEEFEEEPELAEVKCPACDWAGKNLEEFKKHWLKEHKDKYGKYKYAKKLAKDIITKKELKASFKKVLALTEEEVPPTPTPSPETPPELTLKEKLANVKREPKTAAELLLETCKEETIA</sequence>